<feature type="transmembrane region" description="Helical" evidence="2">
    <location>
        <begin position="1317"/>
        <end position="1334"/>
    </location>
</feature>
<accession>U4KX69</accession>
<feature type="transmembrane region" description="Helical" evidence="2">
    <location>
        <begin position="1383"/>
        <end position="1406"/>
    </location>
</feature>
<feature type="compositionally biased region" description="Basic and acidic residues" evidence="1">
    <location>
        <begin position="173"/>
        <end position="182"/>
    </location>
</feature>
<feature type="region of interest" description="Disordered" evidence="1">
    <location>
        <begin position="694"/>
        <end position="726"/>
    </location>
</feature>
<evidence type="ECO:0000313" key="3">
    <source>
        <dbReference type="EMBL" id="CCX06612.1"/>
    </source>
</evidence>
<feature type="compositionally biased region" description="Basic and acidic residues" evidence="1">
    <location>
        <begin position="223"/>
        <end position="237"/>
    </location>
</feature>
<dbReference type="PANTHER" id="PTHR37544">
    <property type="entry name" value="SPRAY-RELATED"/>
    <property type="match status" value="1"/>
</dbReference>
<feature type="region of interest" description="Disordered" evidence="1">
    <location>
        <begin position="778"/>
        <end position="914"/>
    </location>
</feature>
<dbReference type="Proteomes" id="UP000018144">
    <property type="component" value="Unassembled WGS sequence"/>
</dbReference>
<reference evidence="3 4" key="1">
    <citation type="journal article" date="2013" name="PLoS Genet.">
        <title>The genome and development-dependent transcriptomes of Pyronema confluens: a window into fungal evolution.</title>
        <authorList>
            <person name="Traeger S."/>
            <person name="Altegoer F."/>
            <person name="Freitag M."/>
            <person name="Gabaldon T."/>
            <person name="Kempken F."/>
            <person name="Kumar A."/>
            <person name="Marcet-Houben M."/>
            <person name="Poggeler S."/>
            <person name="Stajich J.E."/>
            <person name="Nowrousian M."/>
        </authorList>
    </citation>
    <scope>NUCLEOTIDE SEQUENCE [LARGE SCALE GENOMIC DNA]</scope>
    <source>
        <strain evidence="4">CBS 100304</strain>
        <tissue evidence="3">Vegetative mycelium</tissue>
    </source>
</reference>
<proteinExistence type="predicted"/>
<dbReference type="OrthoDB" id="5428901at2759"/>
<feature type="transmembrane region" description="Helical" evidence="2">
    <location>
        <begin position="1418"/>
        <end position="1438"/>
    </location>
</feature>
<dbReference type="STRING" id="1076935.U4KX69"/>
<feature type="compositionally biased region" description="Pro residues" evidence="1">
    <location>
        <begin position="242"/>
        <end position="260"/>
    </location>
</feature>
<sequence>MSNTAFRSISYDGSRAAGQEVEYERVENQDQEPTTSTSKKKKRKEYVPLSLHALTLQSYVVLCIAVIVGLEFALRNSAFKDDTKSFKVSNFRRDLRPRITDNPVYHHPDIKVYETTVNLGPTENPATTPVPKAAETPVFQLTNTPYILVPKLSVYATNVDVGPAVAAPPNTDIAKEPPKIVDSKPTAPVITEEPKTPEAPLKENRRTPLQTITLPKDLPPIDSHIKPTDTPKSDIPKNEAPSVPPPVVHAPPNTFSPPPELHLNTNVHATSLDTGPTGTPLPPKKDNTSPPPKDASPTDNSAKPTDSPNSDTPKSIPPQAVNPIVHTHTNAQEYRPSNLYATDVNLGPNESSPDTKSTDPRTNNHNGVAKGQTDPPTMTVNTNIYATDISIVPVHSDKPKTESFINTNLFATDINLNPTAIPIPVEDPRKENPPQVTRTVATIIYATDVNVGPPKNPEPPKQESPASPKISPAAPPEFRGIVLAPDTTIVLTYSTPKPDIFATDVNLDPSQTPKTKPPPVASYINTQNFATDIDLNPTRDQNAAPAGPTDHPQQGPYNDSPPRPESTVATGNYATDINLSPDPTGKPKPPQQDTPSPVTQRPAPAPEFTDIQLATDTTIFYTPKPDVYATDINLDPETTPPVLSYVNIDNFATDINLAPVPETTPPVASFIMPGNFATDIDLRPTDANANVNQNAAPAPGATKLRQISGDNQLGDNRNQGETQRPNTKVFATVIYVGTGTQQAATGTRGDGIAVVVIPPTITAKPEGKADYLKKLRQLNPDGSTKGVAGGNGGQNGGNGDSNGGNGVGKGVGTGDGTSNGGGNSQGNNSINNGDSRGGNGASDANGANGSNGNSSDLDGNDGTGNNDNESKSGNGDNASNSGNVNDSNSDDNGGQSFGGSKNNQPNPGETPDDYDARISEEHRLKEARKGDILTAIPTFSGLTGTFVGPPMTILTTDKSGAKQTLYVAKPKFINGTLAVRPTLVMAKPTATALADKSKDSATPVPNNSTSTAQKQANQGKSKEFVRLVFFSGQYVPTIIAVLLSMLWKVIDTDIKRIEPFYQLSDPSGTTSEALTQNLLFDNAYFIPFQAARRRQWIVCLSAIVYNPLLAVMQFLSTSAVSIRVEKKCDPFANHRTCGDPFLASNKVMARVFQGVVVAIILTVLAMTYLQARRKSLLYAEPWSLLGLATLAADWQAMKHSFGKIDLADSEEEFNRKIANQGCRYRLVHSKYRENKHLGIEVVTNPFETAETEDMPLNPPRSETALARMVKKVDRPLMVSNMFLLGFTVFLMGTLVLVTIYRFTQKPALEEFMSTEKLGVKIFFLILGVTIRCGWEPIEREVRFLEVFRSLALRHQPVSVLLRDDTRSFPIYSEIKALIQGRPFIAFIGFVGTLIECLIVALTGVPFSSAQTWEMANVSMLLSIVILVIVIIAVATVTIRRRRISNRMPRTPYTLAMTMSYLYAAKMLGDFGGLSALGESERNKRVKKITDGKKYGFGWTTGIDGQKRVGIDEEELDGDYKRMRSMWI</sequence>
<name>U4KX69_PYROM</name>
<keyword evidence="2" id="KW-1133">Transmembrane helix</keyword>
<feature type="compositionally biased region" description="Polar residues" evidence="1">
    <location>
        <begin position="297"/>
        <end position="313"/>
    </location>
</feature>
<feature type="compositionally biased region" description="Polar residues" evidence="1">
    <location>
        <begin position="1003"/>
        <end position="1017"/>
    </location>
</feature>
<evidence type="ECO:0000256" key="1">
    <source>
        <dbReference type="SAM" id="MobiDB-lite"/>
    </source>
</evidence>
<feature type="transmembrane region" description="Helical" evidence="2">
    <location>
        <begin position="1276"/>
        <end position="1297"/>
    </location>
</feature>
<feature type="compositionally biased region" description="Polar residues" evidence="1">
    <location>
        <begin position="708"/>
        <end position="726"/>
    </location>
</feature>
<dbReference type="Pfam" id="PF11915">
    <property type="entry name" value="DUF3433"/>
    <property type="match status" value="2"/>
</dbReference>
<dbReference type="InterPro" id="IPR021840">
    <property type="entry name" value="DUF3433"/>
</dbReference>
<feature type="compositionally biased region" description="Low complexity" evidence="1">
    <location>
        <begin position="841"/>
        <end position="857"/>
    </location>
</feature>
<dbReference type="EMBL" id="HF935302">
    <property type="protein sequence ID" value="CCX06612.1"/>
    <property type="molecule type" value="Genomic_DNA"/>
</dbReference>
<dbReference type="eggNOG" id="ENOG502SD4W">
    <property type="taxonomic scope" value="Eukaryota"/>
</dbReference>
<evidence type="ECO:0000256" key="2">
    <source>
        <dbReference type="SAM" id="Phobius"/>
    </source>
</evidence>
<feature type="region of interest" description="Disordered" evidence="1">
    <location>
        <begin position="1"/>
        <end position="42"/>
    </location>
</feature>
<feature type="region of interest" description="Disordered" evidence="1">
    <location>
        <begin position="994"/>
        <end position="1017"/>
    </location>
</feature>
<feature type="transmembrane region" description="Helical" evidence="2">
    <location>
        <begin position="1096"/>
        <end position="1115"/>
    </location>
</feature>
<feature type="compositionally biased region" description="Basic and acidic residues" evidence="1">
    <location>
        <begin position="192"/>
        <end position="206"/>
    </location>
</feature>
<keyword evidence="4" id="KW-1185">Reference proteome</keyword>
<gene>
    <name evidence="3" type="ORF">PCON_06199</name>
</gene>
<protein>
    <submittedName>
        <fullName evidence="3">Uncharacterized protein</fullName>
    </submittedName>
</protein>
<feature type="transmembrane region" description="Helical" evidence="2">
    <location>
        <begin position="1151"/>
        <end position="1169"/>
    </location>
</feature>
<feature type="compositionally biased region" description="Gly residues" evidence="1">
    <location>
        <begin position="787"/>
        <end position="824"/>
    </location>
</feature>
<feature type="region of interest" description="Disordered" evidence="1">
    <location>
        <begin position="499"/>
        <end position="607"/>
    </location>
</feature>
<keyword evidence="2" id="KW-0472">Membrane</keyword>
<feature type="region of interest" description="Disordered" evidence="1">
    <location>
        <begin position="449"/>
        <end position="474"/>
    </location>
</feature>
<feature type="transmembrane region" description="Helical" evidence="2">
    <location>
        <begin position="1024"/>
        <end position="1047"/>
    </location>
</feature>
<dbReference type="OMA" id="WTIGIRI"/>
<organism evidence="3 4">
    <name type="scientific">Pyronema omphalodes (strain CBS 100304)</name>
    <name type="common">Pyronema confluens</name>
    <dbReference type="NCBI Taxonomy" id="1076935"/>
    <lineage>
        <taxon>Eukaryota</taxon>
        <taxon>Fungi</taxon>
        <taxon>Dikarya</taxon>
        <taxon>Ascomycota</taxon>
        <taxon>Pezizomycotina</taxon>
        <taxon>Pezizomycetes</taxon>
        <taxon>Pezizales</taxon>
        <taxon>Pyronemataceae</taxon>
        <taxon>Pyronema</taxon>
    </lineage>
</organism>
<dbReference type="PANTHER" id="PTHR37544:SF3">
    <property type="entry name" value="SPRAY"/>
    <property type="match status" value="1"/>
</dbReference>
<keyword evidence="2" id="KW-0812">Transmembrane</keyword>
<feature type="compositionally biased region" description="Low complexity" evidence="1">
    <location>
        <begin position="863"/>
        <end position="900"/>
    </location>
</feature>
<feature type="compositionally biased region" description="Polar residues" evidence="1">
    <location>
        <begin position="567"/>
        <end position="578"/>
    </location>
</feature>
<evidence type="ECO:0000313" key="4">
    <source>
        <dbReference type="Proteomes" id="UP000018144"/>
    </source>
</evidence>
<feature type="compositionally biased region" description="Polar residues" evidence="1">
    <location>
        <begin position="348"/>
        <end position="366"/>
    </location>
</feature>
<feature type="transmembrane region" description="Helical" evidence="2">
    <location>
        <begin position="49"/>
        <end position="70"/>
    </location>
</feature>
<feature type="region of interest" description="Disordered" evidence="1">
    <location>
        <begin position="170"/>
        <end position="378"/>
    </location>
</feature>